<evidence type="ECO:0000259" key="1">
    <source>
        <dbReference type="Pfam" id="PF00188"/>
    </source>
</evidence>
<comment type="caution">
    <text evidence="2">The sequence shown here is derived from an EMBL/GenBank/DDBJ whole genome shotgun (WGS) entry which is preliminary data.</text>
</comment>
<dbReference type="Gene3D" id="3.40.33.10">
    <property type="entry name" value="CAP"/>
    <property type="match status" value="1"/>
</dbReference>
<organism evidence="2">
    <name type="scientific">marine sediment metagenome</name>
    <dbReference type="NCBI Taxonomy" id="412755"/>
    <lineage>
        <taxon>unclassified sequences</taxon>
        <taxon>metagenomes</taxon>
        <taxon>ecological metagenomes</taxon>
    </lineage>
</organism>
<gene>
    <name evidence="2" type="ORF">LCGC14_1394810</name>
</gene>
<dbReference type="InterPro" id="IPR014044">
    <property type="entry name" value="CAP_dom"/>
</dbReference>
<dbReference type="EMBL" id="LAZR01009052">
    <property type="protein sequence ID" value="KKM74985.1"/>
    <property type="molecule type" value="Genomic_DNA"/>
</dbReference>
<reference evidence="2" key="1">
    <citation type="journal article" date="2015" name="Nature">
        <title>Complex archaea that bridge the gap between prokaryotes and eukaryotes.</title>
        <authorList>
            <person name="Spang A."/>
            <person name="Saw J.H."/>
            <person name="Jorgensen S.L."/>
            <person name="Zaremba-Niedzwiedzka K."/>
            <person name="Martijn J."/>
            <person name="Lind A.E."/>
            <person name="van Eijk R."/>
            <person name="Schleper C."/>
            <person name="Guy L."/>
            <person name="Ettema T.J."/>
        </authorList>
    </citation>
    <scope>NUCLEOTIDE SEQUENCE</scope>
</reference>
<dbReference type="CDD" id="cd05379">
    <property type="entry name" value="CAP_bacterial"/>
    <property type="match status" value="1"/>
</dbReference>
<evidence type="ECO:0000313" key="2">
    <source>
        <dbReference type="EMBL" id="KKM74985.1"/>
    </source>
</evidence>
<sequence>MRLAIAAIALVLVLLAVRPVGCQTATLSAGNEIVLLDLINDYRVENGLEAVVVEPRLMAAAQWKAEDLLTQDPPSHIDLLGRSPFERMTAFGYGEPENYLRGEVLAFTLEGPQDVLQLWKESVSHNAALVRPDFDAIGIGHAGDWWAVNLGHYYRSTVVTPAPMLPTPTPVPTPTPTPCSQ</sequence>
<proteinExistence type="predicted"/>
<accession>A0A0F9MEE7</accession>
<dbReference type="SUPFAM" id="SSF55797">
    <property type="entry name" value="PR-1-like"/>
    <property type="match status" value="1"/>
</dbReference>
<protein>
    <recommendedName>
        <fullName evidence="1">SCP domain-containing protein</fullName>
    </recommendedName>
</protein>
<dbReference type="InterPro" id="IPR035940">
    <property type="entry name" value="CAP_sf"/>
</dbReference>
<dbReference type="Pfam" id="PF00188">
    <property type="entry name" value="CAP"/>
    <property type="match status" value="1"/>
</dbReference>
<dbReference type="PANTHER" id="PTHR31157">
    <property type="entry name" value="SCP DOMAIN-CONTAINING PROTEIN"/>
    <property type="match status" value="1"/>
</dbReference>
<dbReference type="PANTHER" id="PTHR31157:SF1">
    <property type="entry name" value="SCP DOMAIN-CONTAINING PROTEIN"/>
    <property type="match status" value="1"/>
</dbReference>
<dbReference type="AlphaFoldDB" id="A0A0F9MEE7"/>
<name>A0A0F9MEE7_9ZZZZ</name>
<feature type="domain" description="SCP" evidence="1">
    <location>
        <begin position="36"/>
        <end position="144"/>
    </location>
</feature>